<keyword evidence="2" id="KW-1185">Reference proteome</keyword>
<evidence type="ECO:0000313" key="2">
    <source>
        <dbReference type="Proteomes" id="UP000666369"/>
    </source>
</evidence>
<comment type="caution">
    <text evidence="1">The sequence shown here is derived from an EMBL/GenBank/DDBJ whole genome shotgun (WGS) entry which is preliminary data.</text>
</comment>
<evidence type="ECO:0000313" key="1">
    <source>
        <dbReference type="EMBL" id="NGZ83750.1"/>
    </source>
</evidence>
<dbReference type="Proteomes" id="UP000666369">
    <property type="component" value="Unassembled WGS sequence"/>
</dbReference>
<reference evidence="1 2" key="1">
    <citation type="submission" date="2020-01" db="EMBL/GenBank/DDBJ databases">
        <authorList>
            <person name="Lee S.D."/>
        </authorList>
    </citation>
    <scope>NUCLEOTIDE SEQUENCE [LARGE SCALE GENOMIC DNA]</scope>
    <source>
        <strain evidence="1 2">SAP-35</strain>
    </source>
</reference>
<dbReference type="RefSeq" id="WP_166099747.1">
    <property type="nucleotide sequence ID" value="NZ_JAADJT010000002.1"/>
</dbReference>
<dbReference type="EMBL" id="JAADJT010000002">
    <property type="protein sequence ID" value="NGZ83750.1"/>
    <property type="molecule type" value="Genomic_DNA"/>
</dbReference>
<reference evidence="2" key="2">
    <citation type="submission" date="2023-07" db="EMBL/GenBank/DDBJ databases">
        <title>Duganella aceri sp. nov., isolated from tree sap.</title>
        <authorList>
            <person name="Kim I.S."/>
        </authorList>
    </citation>
    <scope>NUCLEOTIDE SEQUENCE [LARGE SCALE GENOMIC DNA]</scope>
    <source>
        <strain evidence="2">SAP-35</strain>
    </source>
</reference>
<gene>
    <name evidence="1" type="ORF">GW587_05680</name>
</gene>
<accession>A0ABX0FGU8</accession>
<proteinExistence type="predicted"/>
<protein>
    <submittedName>
        <fullName evidence="1">Uncharacterized protein</fullName>
    </submittedName>
</protein>
<sequence>MSPQKWFLIFSMVAGAASAESDCAPRKLPRSETSAALAQAARALMKTDPCRLVSGFTAQTLFDAWNLMVSTDKKGGLKLNTETPAGLPGGDVLGSGGVVHFDFAAVSGEQIRAFKLLVDNKELINSAAPPATLEVPVGTYDEHAVFVWTLTTDRQTYRGQFHLVAAGERDIVMQKLAGLDAQSLDSVSKLFYEAAIYDDSDLYSDRDRIFLQLRRMLNL</sequence>
<name>A0ABX0FGU8_9BURK</name>
<organism evidence="1 2">
    <name type="scientific">Duganella aceris</name>
    <dbReference type="NCBI Taxonomy" id="2703883"/>
    <lineage>
        <taxon>Bacteria</taxon>
        <taxon>Pseudomonadati</taxon>
        <taxon>Pseudomonadota</taxon>
        <taxon>Betaproteobacteria</taxon>
        <taxon>Burkholderiales</taxon>
        <taxon>Oxalobacteraceae</taxon>
        <taxon>Telluria group</taxon>
        <taxon>Duganella</taxon>
    </lineage>
</organism>